<keyword evidence="1" id="KW-0472">Membrane</keyword>
<accession>A0A239IHZ7</accession>
<dbReference type="Proteomes" id="UP000198284">
    <property type="component" value="Unassembled WGS sequence"/>
</dbReference>
<name>A0A239IHZ7_9BURK</name>
<evidence type="ECO:0000313" key="3">
    <source>
        <dbReference type="Proteomes" id="UP000198284"/>
    </source>
</evidence>
<feature type="transmembrane region" description="Helical" evidence="1">
    <location>
        <begin position="12"/>
        <end position="36"/>
    </location>
</feature>
<reference evidence="2 3" key="1">
    <citation type="submission" date="2017-06" db="EMBL/GenBank/DDBJ databases">
        <authorList>
            <person name="Kim H.J."/>
            <person name="Triplett B.A."/>
        </authorList>
    </citation>
    <scope>NUCLEOTIDE SEQUENCE [LARGE SCALE GENOMIC DNA]</scope>
    <source>
        <strain evidence="2 3">U15</strain>
    </source>
</reference>
<dbReference type="RefSeq" id="WP_245844974.1">
    <property type="nucleotide sequence ID" value="NZ_FZOT01000009.1"/>
</dbReference>
<dbReference type="AlphaFoldDB" id="A0A239IHZ7"/>
<proteinExistence type="predicted"/>
<organism evidence="2 3">
    <name type="scientific">Noviherbaspirillum humi</name>
    <dbReference type="NCBI Taxonomy" id="1688639"/>
    <lineage>
        <taxon>Bacteria</taxon>
        <taxon>Pseudomonadati</taxon>
        <taxon>Pseudomonadota</taxon>
        <taxon>Betaproteobacteria</taxon>
        <taxon>Burkholderiales</taxon>
        <taxon>Oxalobacteraceae</taxon>
        <taxon>Noviherbaspirillum</taxon>
    </lineage>
</organism>
<keyword evidence="1" id="KW-1133">Transmembrane helix</keyword>
<keyword evidence="1" id="KW-0812">Transmembrane</keyword>
<keyword evidence="3" id="KW-1185">Reference proteome</keyword>
<sequence length="47" mass="5208">MNDERLFSMRNPWFVGSLAGVVAIDLLSVFIGFLFIPYAQSDKTLAG</sequence>
<evidence type="ECO:0000313" key="2">
    <source>
        <dbReference type="EMBL" id="SNS93237.1"/>
    </source>
</evidence>
<dbReference type="EMBL" id="FZOT01000009">
    <property type="protein sequence ID" value="SNS93237.1"/>
    <property type="molecule type" value="Genomic_DNA"/>
</dbReference>
<evidence type="ECO:0000256" key="1">
    <source>
        <dbReference type="SAM" id="Phobius"/>
    </source>
</evidence>
<gene>
    <name evidence="2" type="ORF">SAMN06265795_109122</name>
</gene>
<protein>
    <submittedName>
        <fullName evidence="2">Uncharacterized protein</fullName>
    </submittedName>
</protein>